<proteinExistence type="inferred from homology"/>
<gene>
    <name evidence="7" type="ORF">HUW51_15770</name>
</gene>
<evidence type="ECO:0000256" key="4">
    <source>
        <dbReference type="ARBA" id="ARBA00022801"/>
    </source>
</evidence>
<evidence type="ECO:0000259" key="6">
    <source>
        <dbReference type="PROSITE" id="PS51935"/>
    </source>
</evidence>
<evidence type="ECO:0000313" key="7">
    <source>
        <dbReference type="EMBL" id="QNF34107.1"/>
    </source>
</evidence>
<dbReference type="SUPFAM" id="SSF54001">
    <property type="entry name" value="Cysteine proteinases"/>
    <property type="match status" value="1"/>
</dbReference>
<sequence>MKNIILGSCAALSMTLSLFFEHTPTNKNAKLNTVETASVLPLNLPEDPIITETTAPTTSFKDTLYYNYYAQTLGVKLNYSENKQLLATVAEWLGTPYRSGAASKKGTDCSGFVSKVYKEVYGITLTHSSRSMFQSVERIKKSAIKAGDLVFFRRGPGKPIYHVGIYLNNNKFVHSASNGGVMVSSLNQAYYARNYYAAGRVNL</sequence>
<dbReference type="GO" id="GO:0008234">
    <property type="term" value="F:cysteine-type peptidase activity"/>
    <property type="evidence" value="ECO:0007669"/>
    <property type="project" value="UniProtKB-KW"/>
</dbReference>
<keyword evidence="5" id="KW-0788">Thiol protease</keyword>
<keyword evidence="4" id="KW-0378">Hydrolase</keyword>
<dbReference type="PROSITE" id="PS51935">
    <property type="entry name" value="NLPC_P60"/>
    <property type="match status" value="1"/>
</dbReference>
<comment type="similarity">
    <text evidence="1">Belongs to the peptidase C40 family.</text>
</comment>
<organism evidence="7 8">
    <name type="scientific">Adhaeribacter swui</name>
    <dbReference type="NCBI Taxonomy" id="2086471"/>
    <lineage>
        <taxon>Bacteria</taxon>
        <taxon>Pseudomonadati</taxon>
        <taxon>Bacteroidota</taxon>
        <taxon>Cytophagia</taxon>
        <taxon>Cytophagales</taxon>
        <taxon>Hymenobacteraceae</taxon>
        <taxon>Adhaeribacter</taxon>
    </lineage>
</organism>
<dbReference type="Gene3D" id="3.90.1720.10">
    <property type="entry name" value="endopeptidase domain like (from Nostoc punctiforme)"/>
    <property type="match status" value="1"/>
</dbReference>
<dbReference type="GO" id="GO:0006508">
    <property type="term" value="P:proteolysis"/>
    <property type="evidence" value="ECO:0007669"/>
    <property type="project" value="UniProtKB-KW"/>
</dbReference>
<dbReference type="InterPro" id="IPR000064">
    <property type="entry name" value="NLP_P60_dom"/>
</dbReference>
<evidence type="ECO:0000256" key="1">
    <source>
        <dbReference type="ARBA" id="ARBA00007074"/>
    </source>
</evidence>
<evidence type="ECO:0000313" key="8">
    <source>
        <dbReference type="Proteomes" id="UP000515237"/>
    </source>
</evidence>
<dbReference type="AlphaFoldDB" id="A0A7G7GAC3"/>
<evidence type="ECO:0000256" key="2">
    <source>
        <dbReference type="ARBA" id="ARBA00022670"/>
    </source>
</evidence>
<dbReference type="KEGG" id="aswu:HUW51_15770"/>
<evidence type="ECO:0000256" key="3">
    <source>
        <dbReference type="ARBA" id="ARBA00022729"/>
    </source>
</evidence>
<evidence type="ECO:0000256" key="5">
    <source>
        <dbReference type="ARBA" id="ARBA00022807"/>
    </source>
</evidence>
<keyword evidence="3" id="KW-0732">Signal</keyword>
<reference evidence="7 8" key="1">
    <citation type="journal article" date="2018" name="Int. J. Syst. Evol. Microbiol.">
        <title>Adhaeribacter swui sp. nov., isolated from wet mud.</title>
        <authorList>
            <person name="Kim D.U."/>
            <person name="Kim K.W."/>
            <person name="Kang M.S."/>
            <person name="Kim J.Y."/>
            <person name="Jang J.H."/>
            <person name="Kim M.K."/>
        </authorList>
    </citation>
    <scope>NUCLEOTIDE SEQUENCE [LARGE SCALE GENOMIC DNA]</scope>
    <source>
        <strain evidence="7 8">KCTC 52873</strain>
    </source>
</reference>
<dbReference type="InterPro" id="IPR052062">
    <property type="entry name" value="Murein_DD/LD_carboxypeptidase"/>
</dbReference>
<accession>A0A7G7GAC3</accession>
<dbReference type="InterPro" id="IPR038765">
    <property type="entry name" value="Papain-like_cys_pep_sf"/>
</dbReference>
<dbReference type="PANTHER" id="PTHR47360">
    <property type="entry name" value="MUREIN DD-ENDOPEPTIDASE MEPS/MUREIN LD-CARBOXYPEPTIDASE"/>
    <property type="match status" value="1"/>
</dbReference>
<feature type="domain" description="NlpC/P60" evidence="6">
    <location>
        <begin position="79"/>
        <end position="202"/>
    </location>
</feature>
<keyword evidence="2" id="KW-0645">Protease</keyword>
<dbReference type="RefSeq" id="WP_185270588.1">
    <property type="nucleotide sequence ID" value="NZ_CP055156.1"/>
</dbReference>
<dbReference type="Pfam" id="PF00877">
    <property type="entry name" value="NLPC_P60"/>
    <property type="match status" value="1"/>
</dbReference>
<name>A0A7G7GAC3_9BACT</name>
<keyword evidence="8" id="KW-1185">Reference proteome</keyword>
<dbReference type="EMBL" id="CP055156">
    <property type="protein sequence ID" value="QNF34107.1"/>
    <property type="molecule type" value="Genomic_DNA"/>
</dbReference>
<protein>
    <submittedName>
        <fullName evidence="7">C40 family peptidase</fullName>
    </submittedName>
</protein>
<dbReference type="Proteomes" id="UP000515237">
    <property type="component" value="Chromosome"/>
</dbReference>
<dbReference type="PANTHER" id="PTHR47360:SF1">
    <property type="entry name" value="ENDOPEPTIDASE NLPC-RELATED"/>
    <property type="match status" value="1"/>
</dbReference>